<organism evidence="3 4">
    <name type="scientific">Silurus meridionalis</name>
    <name type="common">Southern catfish</name>
    <name type="synonym">Silurus soldatovi meridionalis</name>
    <dbReference type="NCBI Taxonomy" id="175797"/>
    <lineage>
        <taxon>Eukaryota</taxon>
        <taxon>Metazoa</taxon>
        <taxon>Chordata</taxon>
        <taxon>Craniata</taxon>
        <taxon>Vertebrata</taxon>
        <taxon>Euteleostomi</taxon>
        <taxon>Actinopterygii</taxon>
        <taxon>Neopterygii</taxon>
        <taxon>Teleostei</taxon>
        <taxon>Ostariophysi</taxon>
        <taxon>Siluriformes</taxon>
        <taxon>Siluridae</taxon>
        <taxon>Silurus</taxon>
    </lineage>
</organism>
<name>A0A8T0AT94_SILME</name>
<dbReference type="Pfam" id="PF09777">
    <property type="entry name" value="OSTMP1"/>
    <property type="match status" value="1"/>
</dbReference>
<evidence type="ECO:0000256" key="2">
    <source>
        <dbReference type="SAM" id="SignalP"/>
    </source>
</evidence>
<accession>A0A8T0AT94</accession>
<dbReference type="PANTHER" id="PTHR15644:SF2">
    <property type="entry name" value="OSTEOPETROSIS-ASSOCIATED TRANSMEMBRANE PROTEIN 1"/>
    <property type="match status" value="1"/>
</dbReference>
<dbReference type="Proteomes" id="UP000606274">
    <property type="component" value="Unassembled WGS sequence"/>
</dbReference>
<dbReference type="OrthoDB" id="8021850at2759"/>
<dbReference type="EMBL" id="JABFDY010000018">
    <property type="protein sequence ID" value="KAF7694278.1"/>
    <property type="molecule type" value="Genomic_DNA"/>
</dbReference>
<keyword evidence="1" id="KW-0472">Membrane</keyword>
<protein>
    <recommendedName>
        <fullName evidence="5">Osteopetrosis-associated transmembrane protein 1</fullName>
    </recommendedName>
</protein>
<dbReference type="PANTHER" id="PTHR15644">
    <property type="entry name" value="OSTEOPETROSIS ASSOCIATED TRANSMEMBRANE PROTEIN 1"/>
    <property type="match status" value="1"/>
</dbReference>
<evidence type="ECO:0000313" key="3">
    <source>
        <dbReference type="EMBL" id="KAF7694278.1"/>
    </source>
</evidence>
<comment type="caution">
    <text evidence="3">The sequence shown here is derived from an EMBL/GenBank/DDBJ whole genome shotgun (WGS) entry which is preliminary data.</text>
</comment>
<proteinExistence type="predicted"/>
<reference evidence="3" key="1">
    <citation type="submission" date="2020-08" db="EMBL/GenBank/DDBJ databases">
        <title>Chromosome-level assembly of Southern catfish (Silurus meridionalis) provides insights into visual adaptation to the nocturnal and benthic lifestyles.</title>
        <authorList>
            <person name="Zhang Y."/>
            <person name="Wang D."/>
            <person name="Peng Z."/>
        </authorList>
    </citation>
    <scope>NUCLEOTIDE SEQUENCE</scope>
    <source>
        <strain evidence="3">SWU-2019-XX</strain>
        <tissue evidence="3">Muscle</tissue>
    </source>
</reference>
<dbReference type="AlphaFoldDB" id="A0A8T0AT94"/>
<dbReference type="GO" id="GO:0005829">
    <property type="term" value="C:cytosol"/>
    <property type="evidence" value="ECO:0007669"/>
    <property type="project" value="TreeGrafter"/>
</dbReference>
<keyword evidence="4" id="KW-1185">Reference proteome</keyword>
<keyword evidence="1" id="KW-0812">Transmembrane</keyword>
<sequence length="291" mass="33488">MRSLNGVLCLLFSLSLMLDQISIRASDASGDEERTASDFQENIFFPSLSLSMSEEQEITKYCLDLMHEYGRTYSSLASCLVSSARPVKVCQNCYGRNNSFQEVFANISTGMGPGNMSCEEVLFRSDRLMLLINLYNYLEDVWTVSECLNCLSKDRGSVSNTTLYFLDLHNQSLSCFEKYKQGNYSKLCVDCRPSYKVLNDFYSKMSNNNSLCIDIEDAMNMTRHLWSTTYKCSLQREENVPVIAVSSFMLFLPLIFYLSNYLHSEQKKRKLMHPRRVKSSHSLKNSQEKYS</sequence>
<dbReference type="InterPro" id="IPR019172">
    <property type="entry name" value="Osteopetrosis-assoc_TM_1"/>
</dbReference>
<keyword evidence="2" id="KW-0732">Signal</keyword>
<feature type="chain" id="PRO_5035724644" description="Osteopetrosis-associated transmembrane protein 1" evidence="2">
    <location>
        <begin position="26"/>
        <end position="291"/>
    </location>
</feature>
<gene>
    <name evidence="3" type="ORF">HF521_008031</name>
</gene>
<feature type="signal peptide" evidence="2">
    <location>
        <begin position="1"/>
        <end position="25"/>
    </location>
</feature>
<evidence type="ECO:0008006" key="5">
    <source>
        <dbReference type="Google" id="ProtNLM"/>
    </source>
</evidence>
<keyword evidence="1" id="KW-1133">Transmembrane helix</keyword>
<evidence type="ECO:0000256" key="1">
    <source>
        <dbReference type="SAM" id="Phobius"/>
    </source>
</evidence>
<feature type="transmembrane region" description="Helical" evidence="1">
    <location>
        <begin position="240"/>
        <end position="262"/>
    </location>
</feature>
<evidence type="ECO:0000313" key="4">
    <source>
        <dbReference type="Proteomes" id="UP000606274"/>
    </source>
</evidence>